<dbReference type="GO" id="GO:0015297">
    <property type="term" value="F:antiporter activity"/>
    <property type="evidence" value="ECO:0007669"/>
    <property type="project" value="InterPro"/>
</dbReference>
<dbReference type="PANTHER" id="PTHR43269">
    <property type="entry name" value="SODIUM/PROTON ANTIPORTER 1-RELATED"/>
    <property type="match status" value="1"/>
</dbReference>
<keyword evidence="1" id="KW-0812">Transmembrane</keyword>
<accession>A0A6J4SRR6</accession>
<sequence length="425" mass="45176">MGDSMSTHPLAPFGMPLEFVLFGLTLLGVAFFHKRALTITLVGLAAILAFETFVTAYPTGRGADAFLAHLRHEWVLIANLFLLLVGFEVLSNQFERSNVSDHLPNRLPDDWTGGLALLAIVFVLAAFLDNIAAAVLGGVMARHVYRGRVSVGYLAALVAASNAGGAGSVIGDTTTTMMWLNGVSPLTVLPAYVAAVAAFLVFGPLAARAQHRVQPILADDEPGNPLMWRQIWIVAFILVAAVAANVLATTLSDGEETAPWLGLALWAAILLTSLVNKPDWSVTKPGAKGALFLVSLVAAASLMPLKGLPEPSWQTAFGLGLLSSVFDNIPLTALALRQGGYDWALLSFAVGFGGSMVWFGSSAGVALTNLYPEGRSVWKWIKQGWFVPVGYVVGFFVMLLLLGWKPTYERGMEAPAPVAGPPPHS</sequence>
<feature type="transmembrane region" description="Helical" evidence="1">
    <location>
        <begin position="231"/>
        <end position="251"/>
    </location>
</feature>
<dbReference type="InterPro" id="IPR045016">
    <property type="entry name" value="NhaD-like"/>
</dbReference>
<feature type="transmembrane region" description="Helical" evidence="1">
    <location>
        <begin position="287"/>
        <end position="305"/>
    </location>
</feature>
<feature type="transmembrane region" description="Helical" evidence="1">
    <location>
        <begin position="12"/>
        <end position="31"/>
    </location>
</feature>
<gene>
    <name evidence="2" type="ORF">AVDCRST_MAG44-960</name>
</gene>
<feature type="transmembrane region" description="Helical" evidence="1">
    <location>
        <begin position="114"/>
        <end position="139"/>
    </location>
</feature>
<proteinExistence type="predicted"/>
<reference evidence="2" key="1">
    <citation type="submission" date="2020-02" db="EMBL/GenBank/DDBJ databases">
        <authorList>
            <person name="Meier V. D."/>
        </authorList>
    </citation>
    <scope>NUCLEOTIDE SEQUENCE</scope>
    <source>
        <strain evidence="2">AVDCRST_MAG44</strain>
    </source>
</reference>
<dbReference type="GO" id="GO:0006814">
    <property type="term" value="P:sodium ion transport"/>
    <property type="evidence" value="ECO:0007669"/>
    <property type="project" value="InterPro"/>
</dbReference>
<keyword evidence="1" id="KW-0472">Membrane</keyword>
<feature type="transmembrane region" description="Helical" evidence="1">
    <location>
        <begin position="343"/>
        <end position="365"/>
    </location>
</feature>
<feature type="transmembrane region" description="Helical" evidence="1">
    <location>
        <begin position="191"/>
        <end position="210"/>
    </location>
</feature>
<feature type="transmembrane region" description="Helical" evidence="1">
    <location>
        <begin position="151"/>
        <end position="171"/>
    </location>
</feature>
<feature type="transmembrane region" description="Helical" evidence="1">
    <location>
        <begin position="37"/>
        <end position="54"/>
    </location>
</feature>
<feature type="transmembrane region" description="Helical" evidence="1">
    <location>
        <begin position="317"/>
        <end position="336"/>
    </location>
</feature>
<evidence type="ECO:0000256" key="1">
    <source>
        <dbReference type="SAM" id="Phobius"/>
    </source>
</evidence>
<protein>
    <submittedName>
        <fullName evidence="2">Putative transport protein</fullName>
    </submittedName>
</protein>
<feature type="transmembrane region" description="Helical" evidence="1">
    <location>
        <begin position="385"/>
        <end position="404"/>
    </location>
</feature>
<dbReference type="EMBL" id="CADCVY010000065">
    <property type="protein sequence ID" value="CAA9503493.1"/>
    <property type="molecule type" value="Genomic_DNA"/>
</dbReference>
<organism evidence="2">
    <name type="scientific">uncultured Sphingomonas sp</name>
    <dbReference type="NCBI Taxonomy" id="158754"/>
    <lineage>
        <taxon>Bacteria</taxon>
        <taxon>Pseudomonadati</taxon>
        <taxon>Pseudomonadota</taxon>
        <taxon>Alphaproteobacteria</taxon>
        <taxon>Sphingomonadales</taxon>
        <taxon>Sphingomonadaceae</taxon>
        <taxon>Sphingomonas</taxon>
        <taxon>environmental samples</taxon>
    </lineage>
</organism>
<keyword evidence="1" id="KW-1133">Transmembrane helix</keyword>
<feature type="transmembrane region" description="Helical" evidence="1">
    <location>
        <begin position="257"/>
        <end position="275"/>
    </location>
</feature>
<evidence type="ECO:0000313" key="2">
    <source>
        <dbReference type="EMBL" id="CAA9503493.1"/>
    </source>
</evidence>
<dbReference type="PANTHER" id="PTHR43269:SF2">
    <property type="entry name" value="SODIUM_PROTON ANTIPORTER 1-RELATED"/>
    <property type="match status" value="1"/>
</dbReference>
<name>A0A6J4SRR6_9SPHN</name>
<dbReference type="AlphaFoldDB" id="A0A6J4SRR6"/>